<keyword evidence="4 8" id="KW-0378">Hydrolase</keyword>
<dbReference type="NCBIfam" id="NF001299">
    <property type="entry name" value="PRK00241.1"/>
    <property type="match status" value="1"/>
</dbReference>
<dbReference type="Gene3D" id="3.90.79.20">
    <property type="match status" value="1"/>
</dbReference>
<dbReference type="InterPro" id="IPR015376">
    <property type="entry name" value="Znr_NADH_PPase"/>
</dbReference>
<keyword evidence="3" id="KW-0479">Metal-binding</keyword>
<dbReference type="InterPro" id="IPR015797">
    <property type="entry name" value="NUDIX_hydrolase-like_dom_sf"/>
</dbReference>
<comment type="caution">
    <text evidence="8">The sequence shown here is derived from an EMBL/GenBank/DDBJ whole genome shotgun (WGS) entry which is preliminary data.</text>
</comment>
<dbReference type="RefSeq" id="WP_134212386.1">
    <property type="nucleotide sequence ID" value="NZ_QFFZ01000003.1"/>
</dbReference>
<protein>
    <recommendedName>
        <fullName evidence="2">NAD(+) diphosphatase</fullName>
        <ecNumber evidence="2">3.6.1.22</ecNumber>
    </recommendedName>
</protein>
<dbReference type="AlphaFoldDB" id="A0A4Y7RWW0"/>
<evidence type="ECO:0000256" key="5">
    <source>
        <dbReference type="ARBA" id="ARBA00022842"/>
    </source>
</evidence>
<dbReference type="EMBL" id="QFFZ01000003">
    <property type="protein sequence ID" value="TEB13209.1"/>
    <property type="molecule type" value="Genomic_DNA"/>
</dbReference>
<evidence type="ECO:0000313" key="8">
    <source>
        <dbReference type="EMBL" id="TEB13209.1"/>
    </source>
</evidence>
<name>A0A4Y7RWW0_9FIRM</name>
<dbReference type="GO" id="GO:0016787">
    <property type="term" value="F:hydrolase activity"/>
    <property type="evidence" value="ECO:0007669"/>
    <property type="project" value="UniProtKB-KW"/>
</dbReference>
<reference evidence="8 9" key="1">
    <citation type="journal article" date="2018" name="Environ. Microbiol.">
        <title>Novel energy conservation strategies and behaviour of Pelotomaculum schinkii driving syntrophic propionate catabolism.</title>
        <authorList>
            <person name="Hidalgo-Ahumada C.A.P."/>
            <person name="Nobu M.K."/>
            <person name="Narihiro T."/>
            <person name="Tamaki H."/>
            <person name="Liu W.T."/>
            <person name="Kamagata Y."/>
            <person name="Stams A.J.M."/>
            <person name="Imachi H."/>
            <person name="Sousa D.Z."/>
        </authorList>
    </citation>
    <scope>NUCLEOTIDE SEQUENCE [LARGE SCALE GENOMIC DNA]</scope>
    <source>
        <strain evidence="8 9">MGP</strain>
    </source>
</reference>
<evidence type="ECO:0000256" key="2">
    <source>
        <dbReference type="ARBA" id="ARBA00012381"/>
    </source>
</evidence>
<dbReference type="OrthoDB" id="9787476at2"/>
<feature type="domain" description="Nudix hydrolase" evidence="7">
    <location>
        <begin position="143"/>
        <end position="266"/>
    </location>
</feature>
<keyword evidence="9" id="KW-1185">Reference proteome</keyword>
<dbReference type="Pfam" id="PF09296">
    <property type="entry name" value="NUDIX-like"/>
    <property type="match status" value="1"/>
</dbReference>
<dbReference type="PANTHER" id="PTHR11383:SF3">
    <property type="entry name" value="NAD(P)H PYROPHOSPHATASE NUDT13, MITOCHONDRIAL"/>
    <property type="match status" value="1"/>
</dbReference>
<evidence type="ECO:0000313" key="9">
    <source>
        <dbReference type="Proteomes" id="UP000297597"/>
    </source>
</evidence>
<gene>
    <name evidence="8" type="primary">nudC</name>
    <name evidence="8" type="ORF">Pmgp_00505</name>
</gene>
<dbReference type="Pfam" id="PF09297">
    <property type="entry name" value="Zn_ribbon_NUD"/>
    <property type="match status" value="1"/>
</dbReference>
<evidence type="ECO:0000256" key="1">
    <source>
        <dbReference type="ARBA" id="ARBA00001946"/>
    </source>
</evidence>
<dbReference type="GO" id="GO:0046872">
    <property type="term" value="F:metal ion binding"/>
    <property type="evidence" value="ECO:0007669"/>
    <property type="project" value="UniProtKB-KW"/>
</dbReference>
<dbReference type="SUPFAM" id="SSF55811">
    <property type="entry name" value="Nudix"/>
    <property type="match status" value="2"/>
</dbReference>
<keyword evidence="5" id="KW-0460">Magnesium</keyword>
<sequence length="269" mass="29719">MVFLPESAPTRQVEGAAYWFAFCRDALLVCMQAGKAVVPFAAGGPAPGLAIARKIYLGRLDDHPCYAADVSHDGFVSPGLAFLGLRKLSGLLEENIYQVAGRASQLLHWDRTHQYCGRCGARTEIKADEYARCCPACGLVSYPRISPAVIGVITRDDQILLARRPGLKFYSVLAGFVEPGENLEECLRREVREEVGVEIKNINYFGSQSWPFPHSLMIAFTAEHAGGEINVDGVETVDAGWYTVDNLPALPDPVSIAWRLVNWFVERFR</sequence>
<dbReference type="PANTHER" id="PTHR11383">
    <property type="entry name" value="NUCLEOSIDE DIPHOSPHATE-LINKED MOIETY X MOTIF 13"/>
    <property type="match status" value="1"/>
</dbReference>
<comment type="cofactor">
    <cofactor evidence="1">
        <name>Mg(2+)</name>
        <dbReference type="ChEBI" id="CHEBI:18420"/>
    </cofactor>
</comment>
<dbReference type="InterPro" id="IPR020084">
    <property type="entry name" value="NUDIX_hydrolase_CS"/>
</dbReference>
<dbReference type="Pfam" id="PF00293">
    <property type="entry name" value="NUDIX"/>
    <property type="match status" value="1"/>
</dbReference>
<dbReference type="Proteomes" id="UP000297597">
    <property type="component" value="Unassembled WGS sequence"/>
</dbReference>
<dbReference type="PROSITE" id="PS00893">
    <property type="entry name" value="NUDIX_BOX"/>
    <property type="match status" value="1"/>
</dbReference>
<evidence type="ECO:0000256" key="4">
    <source>
        <dbReference type="ARBA" id="ARBA00022801"/>
    </source>
</evidence>
<dbReference type="PROSITE" id="PS51462">
    <property type="entry name" value="NUDIX"/>
    <property type="match status" value="1"/>
</dbReference>
<evidence type="ECO:0000256" key="3">
    <source>
        <dbReference type="ARBA" id="ARBA00022723"/>
    </source>
</evidence>
<dbReference type="Gene3D" id="3.90.79.10">
    <property type="entry name" value="Nucleoside Triphosphate Pyrophosphohydrolase"/>
    <property type="match status" value="1"/>
</dbReference>
<dbReference type="CDD" id="cd03429">
    <property type="entry name" value="NUDIX_NADH_pyrophosphatase_Nudt13"/>
    <property type="match status" value="1"/>
</dbReference>
<organism evidence="8 9">
    <name type="scientific">Pelotomaculum propionicicum</name>
    <dbReference type="NCBI Taxonomy" id="258475"/>
    <lineage>
        <taxon>Bacteria</taxon>
        <taxon>Bacillati</taxon>
        <taxon>Bacillota</taxon>
        <taxon>Clostridia</taxon>
        <taxon>Eubacteriales</taxon>
        <taxon>Desulfotomaculaceae</taxon>
        <taxon>Pelotomaculum</taxon>
    </lineage>
</organism>
<dbReference type="InterPro" id="IPR015375">
    <property type="entry name" value="NADH_PPase-like_N"/>
</dbReference>
<dbReference type="EC" id="3.6.1.22" evidence="2"/>
<accession>A0A4Y7RWW0</accession>
<evidence type="ECO:0000256" key="6">
    <source>
        <dbReference type="ARBA" id="ARBA00023027"/>
    </source>
</evidence>
<dbReference type="InterPro" id="IPR000086">
    <property type="entry name" value="NUDIX_hydrolase_dom"/>
</dbReference>
<keyword evidence="6" id="KW-0520">NAD</keyword>
<dbReference type="InterPro" id="IPR049734">
    <property type="entry name" value="NudC-like_C"/>
</dbReference>
<proteinExistence type="predicted"/>
<evidence type="ECO:0000259" key="7">
    <source>
        <dbReference type="PROSITE" id="PS51462"/>
    </source>
</evidence>